<dbReference type="Gene3D" id="3.20.20.140">
    <property type="entry name" value="Metal-dependent hydrolases"/>
    <property type="match status" value="1"/>
</dbReference>
<dbReference type="GO" id="GO:0008296">
    <property type="term" value="F:3'-5'-DNA exonuclease activity"/>
    <property type="evidence" value="ECO:0007669"/>
    <property type="project" value="TreeGrafter"/>
</dbReference>
<dbReference type="CDD" id="cd01310">
    <property type="entry name" value="TatD_DNAse"/>
    <property type="match status" value="1"/>
</dbReference>
<name>A0A7R9LTP5_9ACAR</name>
<dbReference type="OrthoDB" id="6079689at2759"/>
<dbReference type="AlphaFoldDB" id="A0A7R9LTP5"/>
<dbReference type="InterPro" id="IPR032466">
    <property type="entry name" value="Metal_Hydrolase"/>
</dbReference>
<feature type="binding site" evidence="7">
    <location>
        <position position="227"/>
    </location>
    <ligand>
        <name>a divalent metal cation</name>
        <dbReference type="ChEBI" id="CHEBI:60240"/>
        <label>1</label>
    </ligand>
</feature>
<evidence type="ECO:0000256" key="1">
    <source>
        <dbReference type="ARBA" id="ARBA00009275"/>
    </source>
</evidence>
<dbReference type="InterPro" id="IPR018228">
    <property type="entry name" value="DNase_TatD-rel_CS"/>
</dbReference>
<evidence type="ECO:0000256" key="6">
    <source>
        <dbReference type="ARBA" id="ARBA00045223"/>
    </source>
</evidence>
<organism evidence="8">
    <name type="scientific">Oppiella nova</name>
    <dbReference type="NCBI Taxonomy" id="334625"/>
    <lineage>
        <taxon>Eukaryota</taxon>
        <taxon>Metazoa</taxon>
        <taxon>Ecdysozoa</taxon>
        <taxon>Arthropoda</taxon>
        <taxon>Chelicerata</taxon>
        <taxon>Arachnida</taxon>
        <taxon>Acari</taxon>
        <taxon>Acariformes</taxon>
        <taxon>Sarcoptiformes</taxon>
        <taxon>Oribatida</taxon>
        <taxon>Brachypylina</taxon>
        <taxon>Oppioidea</taxon>
        <taxon>Oppiidae</taxon>
        <taxon>Oppiella</taxon>
    </lineage>
</organism>
<keyword evidence="4" id="KW-0378">Hydrolase</keyword>
<comment type="function">
    <text evidence="6">Deoxyribonuclease which catalyzes (in vitro) the decatenation of kinetoplast DNA, which are circular DNA catenated to each other, producing linear DNA molecules. Plays an important role in chromosomal segregation and cell cycle progression during eye development probably via its DNA decatenation activity.</text>
</comment>
<proteinExistence type="inferred from homology"/>
<dbReference type="PIRSF" id="PIRSF005902">
    <property type="entry name" value="DNase_TatD"/>
    <property type="match status" value="1"/>
</dbReference>
<keyword evidence="9" id="KW-1185">Reference proteome</keyword>
<dbReference type="Pfam" id="PF01026">
    <property type="entry name" value="TatD_DNase"/>
    <property type="match status" value="1"/>
</dbReference>
<feature type="binding site" evidence="7">
    <location>
        <position position="154"/>
    </location>
    <ligand>
        <name>a divalent metal cation</name>
        <dbReference type="ChEBI" id="CHEBI:60240"/>
        <label>2</label>
    </ligand>
</feature>
<evidence type="ECO:0000256" key="2">
    <source>
        <dbReference type="ARBA" id="ARBA00022722"/>
    </source>
</evidence>
<evidence type="ECO:0000256" key="4">
    <source>
        <dbReference type="ARBA" id="ARBA00022801"/>
    </source>
</evidence>
<keyword evidence="3 7" id="KW-0479">Metal-binding</keyword>
<dbReference type="EMBL" id="OC917683">
    <property type="protein sequence ID" value="CAD7647717.1"/>
    <property type="molecule type" value="Genomic_DNA"/>
</dbReference>
<reference evidence="8" key="1">
    <citation type="submission" date="2020-11" db="EMBL/GenBank/DDBJ databases">
        <authorList>
            <person name="Tran Van P."/>
        </authorList>
    </citation>
    <scope>NUCLEOTIDE SEQUENCE</scope>
</reference>
<keyword evidence="2" id="KW-0540">Nuclease</keyword>
<dbReference type="InterPro" id="IPR001130">
    <property type="entry name" value="TatD-like"/>
</dbReference>
<protein>
    <recommendedName>
        <fullName evidence="5">Deoxyribonuclease TATDN1</fullName>
    </recommendedName>
</protein>
<feature type="binding site" evidence="7">
    <location>
        <position position="179"/>
    </location>
    <ligand>
        <name>a divalent metal cation</name>
        <dbReference type="ChEBI" id="CHEBI:60240"/>
        <label>2</label>
    </ligand>
</feature>
<feature type="binding site" evidence="7">
    <location>
        <position position="117"/>
    </location>
    <ligand>
        <name>a divalent metal cation</name>
        <dbReference type="ChEBI" id="CHEBI:60240"/>
        <label>1</label>
    </ligand>
</feature>
<evidence type="ECO:0000313" key="8">
    <source>
        <dbReference type="EMBL" id="CAD7647717.1"/>
    </source>
</evidence>
<dbReference type="GO" id="GO:0046872">
    <property type="term" value="F:metal ion binding"/>
    <property type="evidence" value="ECO:0007669"/>
    <property type="project" value="UniProtKB-KW"/>
</dbReference>
<evidence type="ECO:0000256" key="5">
    <source>
        <dbReference type="ARBA" id="ARBA00039767"/>
    </source>
</evidence>
<sequence length="309" mass="34323">MAASHTARRLIDIGANLTDPMFKGIYNGSQKHVSDLTDVIKRSVAYGLQKIVITGGSLEDSESALALAKTDDMLYSTVGCHPTRCLEFEAYEDADKYIAQLIQLVDNNRDKVVAVGECGLDYDRLHFCPKEQQLKYFIKQLSVSEATGLPLFLHCRNAATDLAQVLRNNRHKFSGGVVHSFDGTLEEAKEFMRLGLYIGINGCSLKTESNLEVAAELPIDRLMIETDSPWCEVKASHAGARHITTLFQSRKKEKFETGCQVKGRNEPSNCVQILEILAAIKKRSIDELADVLYENTVKLFFSAGTNNGR</sequence>
<dbReference type="EMBL" id="CAJPVJ010002858">
    <property type="protein sequence ID" value="CAG2166876.1"/>
    <property type="molecule type" value="Genomic_DNA"/>
</dbReference>
<dbReference type="Proteomes" id="UP000728032">
    <property type="component" value="Unassembled WGS sequence"/>
</dbReference>
<comment type="similarity">
    <text evidence="1">Belongs to the metallo-dependent hydrolases superfamily. TatD-type hydrolase family.</text>
</comment>
<dbReference type="PANTHER" id="PTHR10060">
    <property type="entry name" value="TATD FAMILY DEOXYRIBONUCLEASE"/>
    <property type="match status" value="1"/>
</dbReference>
<evidence type="ECO:0000313" key="9">
    <source>
        <dbReference type="Proteomes" id="UP000728032"/>
    </source>
</evidence>
<evidence type="ECO:0000256" key="3">
    <source>
        <dbReference type="ARBA" id="ARBA00022723"/>
    </source>
</evidence>
<dbReference type="FunFam" id="3.20.20.140:FF:000040">
    <property type="entry name" value="Putative tatD related deoxyribonuclease"/>
    <property type="match status" value="1"/>
</dbReference>
<gene>
    <name evidence="8" type="ORF">ONB1V03_LOCUS6391</name>
</gene>
<dbReference type="PROSITE" id="PS01091">
    <property type="entry name" value="TATD_3"/>
    <property type="match status" value="1"/>
</dbReference>
<dbReference type="GO" id="GO:0005829">
    <property type="term" value="C:cytosol"/>
    <property type="evidence" value="ECO:0007669"/>
    <property type="project" value="TreeGrafter"/>
</dbReference>
<accession>A0A7R9LTP5</accession>
<dbReference type="InterPro" id="IPR050891">
    <property type="entry name" value="TatD-type_Hydrolase"/>
</dbReference>
<dbReference type="SUPFAM" id="SSF51556">
    <property type="entry name" value="Metallo-dependent hydrolases"/>
    <property type="match status" value="1"/>
</dbReference>
<evidence type="ECO:0000256" key="7">
    <source>
        <dbReference type="PIRSR" id="PIRSR005902-1"/>
    </source>
</evidence>
<dbReference type="PANTHER" id="PTHR10060:SF15">
    <property type="entry name" value="DEOXYRIBONUCLEASE TATDN1"/>
    <property type="match status" value="1"/>
</dbReference>